<evidence type="ECO:0000313" key="2">
    <source>
        <dbReference type="Proteomes" id="UP000694413"/>
    </source>
</evidence>
<name>A0A8D2NCG4_ZONAL</name>
<evidence type="ECO:0000313" key="1">
    <source>
        <dbReference type="Ensembl" id="ENSZALP00000020869.1"/>
    </source>
</evidence>
<reference evidence="1" key="2">
    <citation type="submission" date="2025-09" db="UniProtKB">
        <authorList>
            <consortium name="Ensembl"/>
        </authorList>
    </citation>
    <scope>IDENTIFICATION</scope>
</reference>
<dbReference type="Proteomes" id="UP000694413">
    <property type="component" value="Unassembled WGS sequence"/>
</dbReference>
<sequence length="83" mass="9629">IALPTYQEISVILVYGTKHNPVFMSQTWQTDNSEQFPCSYKFRILFMFFPVKSKNKLIVHSHLEGQNVGISCFLSQDSHLLLH</sequence>
<dbReference type="Ensembl" id="ENSZALT00000027289.1">
    <property type="protein sequence ID" value="ENSZALP00000020869.1"/>
    <property type="gene ID" value="ENSZALG00000016389.1"/>
</dbReference>
<organism evidence="1 2">
    <name type="scientific">Zonotrichia albicollis</name>
    <name type="common">White-throated sparrow</name>
    <name type="synonym">Fringilla albicollis</name>
    <dbReference type="NCBI Taxonomy" id="44394"/>
    <lineage>
        <taxon>Eukaryota</taxon>
        <taxon>Metazoa</taxon>
        <taxon>Chordata</taxon>
        <taxon>Craniata</taxon>
        <taxon>Vertebrata</taxon>
        <taxon>Euteleostomi</taxon>
        <taxon>Archelosauria</taxon>
        <taxon>Archosauria</taxon>
        <taxon>Dinosauria</taxon>
        <taxon>Saurischia</taxon>
        <taxon>Theropoda</taxon>
        <taxon>Coelurosauria</taxon>
        <taxon>Aves</taxon>
        <taxon>Neognathae</taxon>
        <taxon>Neoaves</taxon>
        <taxon>Telluraves</taxon>
        <taxon>Australaves</taxon>
        <taxon>Passeriformes</taxon>
        <taxon>Passerellidae</taxon>
        <taxon>Zonotrichia</taxon>
    </lineage>
</organism>
<reference evidence="1" key="1">
    <citation type="submission" date="2025-08" db="UniProtKB">
        <authorList>
            <consortium name="Ensembl"/>
        </authorList>
    </citation>
    <scope>IDENTIFICATION</scope>
</reference>
<dbReference type="AlphaFoldDB" id="A0A8D2NCG4"/>
<proteinExistence type="predicted"/>
<protein>
    <submittedName>
        <fullName evidence="1">Uncharacterized protein</fullName>
    </submittedName>
</protein>
<keyword evidence="2" id="KW-1185">Reference proteome</keyword>
<accession>A0A8D2NCG4</accession>